<dbReference type="RefSeq" id="WP_344935383.1">
    <property type="nucleotide sequence ID" value="NZ_BAABDM010000003.1"/>
</dbReference>
<accession>A0ABP7WTC1</accession>
<feature type="transmembrane region" description="Helical" evidence="8">
    <location>
        <begin position="108"/>
        <end position="129"/>
    </location>
</feature>
<dbReference type="Pfam" id="PF07291">
    <property type="entry name" value="MauE"/>
    <property type="match status" value="1"/>
</dbReference>
<evidence type="ECO:0000256" key="2">
    <source>
        <dbReference type="ARBA" id="ARBA00004141"/>
    </source>
</evidence>
<evidence type="ECO:0000256" key="8">
    <source>
        <dbReference type="SAM" id="Phobius"/>
    </source>
</evidence>
<keyword evidence="6 8" id="KW-1133">Transmembrane helix</keyword>
<keyword evidence="5 8" id="KW-0812">Transmembrane</keyword>
<evidence type="ECO:0000256" key="5">
    <source>
        <dbReference type="ARBA" id="ARBA00022692"/>
    </source>
</evidence>
<comment type="pathway">
    <text evidence="3">One-carbon metabolism; methylamine degradation.</text>
</comment>
<reference evidence="11" key="1">
    <citation type="journal article" date="2019" name="Int. J. Syst. Evol. Microbiol.">
        <title>The Global Catalogue of Microorganisms (GCM) 10K type strain sequencing project: providing services to taxonomists for standard genome sequencing and annotation.</title>
        <authorList>
            <consortium name="The Broad Institute Genomics Platform"/>
            <consortium name="The Broad Institute Genome Sequencing Center for Infectious Disease"/>
            <person name="Wu L."/>
            <person name="Ma J."/>
        </authorList>
    </citation>
    <scope>NUCLEOTIDE SEQUENCE [LARGE SCALE GENOMIC DNA]</scope>
    <source>
        <strain evidence="11">JCM 17304</strain>
    </source>
</reference>
<comment type="caution">
    <text evidence="10">The sequence shown here is derived from an EMBL/GenBank/DDBJ whole genome shotgun (WGS) entry which is preliminary data.</text>
</comment>
<organism evidence="10 11">
    <name type="scientific">Zhongshania borealis</name>
    <dbReference type="NCBI Taxonomy" id="889488"/>
    <lineage>
        <taxon>Bacteria</taxon>
        <taxon>Pseudomonadati</taxon>
        <taxon>Pseudomonadota</taxon>
        <taxon>Gammaproteobacteria</taxon>
        <taxon>Cellvibrionales</taxon>
        <taxon>Spongiibacteraceae</taxon>
        <taxon>Zhongshania</taxon>
    </lineage>
</organism>
<sequence length="145" mass="16536">MNSNTEIPDALHKPLSRSLLALRLGVFVVMLMWTLDKFVNPAHASKVFSKFYGVDWLNHNLSAIVGSAEMLLILAFVTGLWRRWTYGAVLLLHAFSTLVSYKQYMAPFDNLLFFAAWPMLGACLALYWLRDWDTLLVFPNGKPKP</sequence>
<name>A0ABP7WTC1_9GAMM</name>
<feature type="transmembrane region" description="Helical" evidence="8">
    <location>
        <begin position="60"/>
        <end position="78"/>
    </location>
</feature>
<dbReference type="EMBL" id="BAABDM010000003">
    <property type="protein sequence ID" value="GAA4095831.1"/>
    <property type="molecule type" value="Genomic_DNA"/>
</dbReference>
<dbReference type="Proteomes" id="UP001500392">
    <property type="component" value="Unassembled WGS sequence"/>
</dbReference>
<evidence type="ECO:0000259" key="9">
    <source>
        <dbReference type="Pfam" id="PF07291"/>
    </source>
</evidence>
<feature type="domain" description="Methylamine utilisation protein MauE" evidence="9">
    <location>
        <begin position="19"/>
        <end position="102"/>
    </location>
</feature>
<keyword evidence="7 8" id="KW-0472">Membrane</keyword>
<evidence type="ECO:0000256" key="6">
    <source>
        <dbReference type="ARBA" id="ARBA00022989"/>
    </source>
</evidence>
<evidence type="ECO:0000256" key="3">
    <source>
        <dbReference type="ARBA" id="ARBA00004856"/>
    </source>
</evidence>
<comment type="function">
    <text evidence="1">May be specifically involved in the processing, transport, and/or maturation of the MADH beta-subunit.</text>
</comment>
<evidence type="ECO:0000256" key="7">
    <source>
        <dbReference type="ARBA" id="ARBA00023136"/>
    </source>
</evidence>
<feature type="transmembrane region" description="Helical" evidence="8">
    <location>
        <begin position="20"/>
        <end position="39"/>
    </location>
</feature>
<evidence type="ECO:0000313" key="10">
    <source>
        <dbReference type="EMBL" id="GAA4095831.1"/>
    </source>
</evidence>
<dbReference type="InterPro" id="IPR009908">
    <property type="entry name" value="Methylamine_util_MauE"/>
</dbReference>
<evidence type="ECO:0000313" key="11">
    <source>
        <dbReference type="Proteomes" id="UP001500392"/>
    </source>
</evidence>
<evidence type="ECO:0000256" key="1">
    <source>
        <dbReference type="ARBA" id="ARBA00003475"/>
    </source>
</evidence>
<protein>
    <recommendedName>
        <fullName evidence="4">Methylamine utilization protein MauE</fullName>
    </recommendedName>
</protein>
<comment type="subcellular location">
    <subcellularLocation>
        <location evidence="2">Membrane</location>
        <topology evidence="2">Multi-pass membrane protein</topology>
    </subcellularLocation>
</comment>
<keyword evidence="11" id="KW-1185">Reference proteome</keyword>
<evidence type="ECO:0000256" key="4">
    <source>
        <dbReference type="ARBA" id="ARBA00019078"/>
    </source>
</evidence>
<proteinExistence type="predicted"/>
<gene>
    <name evidence="10" type="ORF">GCM10022414_20150</name>
</gene>